<dbReference type="Pfam" id="PF02342">
    <property type="entry name" value="TerD"/>
    <property type="match status" value="1"/>
</dbReference>
<dbReference type="InterPro" id="IPR051324">
    <property type="entry name" value="Stress/Tellurium_Resist"/>
</dbReference>
<evidence type="ECO:0000259" key="2">
    <source>
        <dbReference type="Pfam" id="PF02342"/>
    </source>
</evidence>
<keyword evidence="1" id="KW-0778">Tellurium resistance</keyword>
<dbReference type="EMBL" id="JAIWIU010000056">
    <property type="protein sequence ID" value="MCA2016375.1"/>
    <property type="molecule type" value="Genomic_DNA"/>
</dbReference>
<feature type="domain" description="TerD" evidence="2">
    <location>
        <begin position="1"/>
        <end position="179"/>
    </location>
</feature>
<dbReference type="Gene3D" id="2.60.60.30">
    <property type="entry name" value="sav2460 like domains"/>
    <property type="match status" value="1"/>
</dbReference>
<dbReference type="PANTHER" id="PTHR32097:SF17">
    <property type="entry name" value="CAMP-BINDING PROTEIN 1-RELATED"/>
    <property type="match status" value="1"/>
</dbReference>
<evidence type="ECO:0000256" key="1">
    <source>
        <dbReference type="ARBA" id="ARBA00022686"/>
    </source>
</evidence>
<dbReference type="CDD" id="cd06974">
    <property type="entry name" value="TerD_like"/>
    <property type="match status" value="1"/>
</dbReference>
<evidence type="ECO:0000313" key="3">
    <source>
        <dbReference type="EMBL" id="MCA2016375.1"/>
    </source>
</evidence>
<gene>
    <name evidence="3" type="ORF">LDJ79_09655</name>
</gene>
<protein>
    <submittedName>
        <fullName evidence="3">TerD family protein</fullName>
    </submittedName>
</protein>
<name>A0ABS7YL31_9VIBR</name>
<dbReference type="RefSeq" id="WP_225250422.1">
    <property type="nucleotide sequence ID" value="NZ_JAIWIU010000056.1"/>
</dbReference>
<reference evidence="4" key="1">
    <citation type="submission" date="2023-07" db="EMBL/GenBank/DDBJ databases">
        <title>Molecular identification of indigenous halophilic bacteria isolated from red sea cost, biodegradation of synthetic dyes and assessment of degraded metabolite toxicity.</title>
        <authorList>
            <person name="Chaieb K."/>
            <person name="Altayb H.N."/>
        </authorList>
    </citation>
    <scope>NUCLEOTIDE SEQUENCE [LARGE SCALE GENOMIC DNA]</scope>
    <source>
        <strain evidence="4">K20</strain>
    </source>
</reference>
<dbReference type="PANTHER" id="PTHR32097">
    <property type="entry name" value="CAMP-BINDING PROTEIN 1-RELATED"/>
    <property type="match status" value="1"/>
</dbReference>
<sequence length="192" mass="21356">MAINLKKNSTISLTKMEPQLTKVMVGLGWDTVKPKGFFSSLFGGETNIDLDASCILIDEQLNVVDTVWFRQLKSQCGSVKHQGDNRTGEGDGDDEKIEIDLDSLAPNIRHLAFTVNSYMGQNFDKVNNAFCRIVNQNQNELCRFTLTEQGSHTGLFIGLLSREGNQWQFTSKGLPMTGKTVQELSHTVLNAL</sequence>
<proteinExistence type="predicted"/>
<evidence type="ECO:0000313" key="4">
    <source>
        <dbReference type="Proteomes" id="UP001199044"/>
    </source>
</evidence>
<keyword evidence="4" id="KW-1185">Reference proteome</keyword>
<dbReference type="InterPro" id="IPR003325">
    <property type="entry name" value="TerD"/>
</dbReference>
<organism evidence="3 4">
    <name type="scientific">Vibrio tritonius</name>
    <dbReference type="NCBI Taxonomy" id="1435069"/>
    <lineage>
        <taxon>Bacteria</taxon>
        <taxon>Pseudomonadati</taxon>
        <taxon>Pseudomonadota</taxon>
        <taxon>Gammaproteobacteria</taxon>
        <taxon>Vibrionales</taxon>
        <taxon>Vibrionaceae</taxon>
        <taxon>Vibrio</taxon>
    </lineage>
</organism>
<comment type="caution">
    <text evidence="3">The sequence shown here is derived from an EMBL/GenBank/DDBJ whole genome shotgun (WGS) entry which is preliminary data.</text>
</comment>
<dbReference type="Proteomes" id="UP001199044">
    <property type="component" value="Unassembled WGS sequence"/>
</dbReference>
<accession>A0ABS7YL31</accession>